<dbReference type="Pfam" id="PF20238">
    <property type="entry name" value="BIM1-like_dom"/>
    <property type="match status" value="1"/>
</dbReference>
<keyword evidence="4 9" id="KW-0732">Signal</keyword>
<proteinExistence type="predicted"/>
<dbReference type="EMBL" id="JAVRRT010000001">
    <property type="protein sequence ID" value="KAK5175435.1"/>
    <property type="molecule type" value="Genomic_DNA"/>
</dbReference>
<evidence type="ECO:0000256" key="2">
    <source>
        <dbReference type="ARBA" id="ARBA00022475"/>
    </source>
</evidence>
<comment type="subcellular location">
    <subcellularLocation>
        <location evidence="1">Cell membrane</location>
        <topology evidence="1">Lipid-anchor</topology>
        <topology evidence="1">GPI-anchor</topology>
    </subcellularLocation>
</comment>
<comment type="caution">
    <text evidence="11">The sequence shown here is derived from an EMBL/GenBank/DDBJ whole genome shotgun (WGS) entry which is preliminary data.</text>
</comment>
<feature type="region of interest" description="Disordered" evidence="8">
    <location>
        <begin position="145"/>
        <end position="172"/>
    </location>
</feature>
<keyword evidence="6" id="KW-0325">Glycoprotein</keyword>
<dbReference type="GeneID" id="89921924"/>
<evidence type="ECO:0000256" key="3">
    <source>
        <dbReference type="ARBA" id="ARBA00022622"/>
    </source>
</evidence>
<keyword evidence="12" id="KW-1185">Reference proteome</keyword>
<name>A0AAV9PRR6_9PEZI</name>
<feature type="chain" id="PRO_5043620107" description="Copper acquisition factor BIM1-like domain-containing protein" evidence="9">
    <location>
        <begin position="19"/>
        <end position="197"/>
    </location>
</feature>
<dbReference type="PANTHER" id="PTHR34992:SF1">
    <property type="entry name" value="COPPER ACQUISITION FACTOR BIM1-LIKE DOMAIN-CONTAINING PROTEIN"/>
    <property type="match status" value="1"/>
</dbReference>
<feature type="domain" description="Copper acquisition factor BIM1-like" evidence="10">
    <location>
        <begin position="18"/>
        <end position="95"/>
    </location>
</feature>
<evidence type="ECO:0000256" key="1">
    <source>
        <dbReference type="ARBA" id="ARBA00004609"/>
    </source>
</evidence>
<evidence type="ECO:0000259" key="10">
    <source>
        <dbReference type="Pfam" id="PF20238"/>
    </source>
</evidence>
<reference evidence="11 12" key="1">
    <citation type="submission" date="2023-08" db="EMBL/GenBank/DDBJ databases">
        <title>Black Yeasts Isolated from many extreme environments.</title>
        <authorList>
            <person name="Coleine C."/>
            <person name="Stajich J.E."/>
            <person name="Selbmann L."/>
        </authorList>
    </citation>
    <scope>NUCLEOTIDE SEQUENCE [LARGE SCALE GENOMIC DNA]</scope>
    <source>
        <strain evidence="11 12">CCFEE 5935</strain>
    </source>
</reference>
<organism evidence="11 12">
    <name type="scientific">Saxophila tyrrhenica</name>
    <dbReference type="NCBI Taxonomy" id="1690608"/>
    <lineage>
        <taxon>Eukaryota</taxon>
        <taxon>Fungi</taxon>
        <taxon>Dikarya</taxon>
        <taxon>Ascomycota</taxon>
        <taxon>Pezizomycotina</taxon>
        <taxon>Dothideomycetes</taxon>
        <taxon>Dothideomycetidae</taxon>
        <taxon>Mycosphaerellales</taxon>
        <taxon>Extremaceae</taxon>
        <taxon>Saxophila</taxon>
    </lineage>
</organism>
<dbReference type="Proteomes" id="UP001337655">
    <property type="component" value="Unassembled WGS sequence"/>
</dbReference>
<keyword evidence="5" id="KW-0472">Membrane</keyword>
<dbReference type="GO" id="GO:0098552">
    <property type="term" value="C:side of membrane"/>
    <property type="evidence" value="ECO:0007669"/>
    <property type="project" value="UniProtKB-KW"/>
</dbReference>
<dbReference type="AlphaFoldDB" id="A0AAV9PRR6"/>
<dbReference type="InterPro" id="IPR046936">
    <property type="entry name" value="BIM1-like"/>
</dbReference>
<dbReference type="RefSeq" id="XP_064664073.1">
    <property type="nucleotide sequence ID" value="XM_064797839.1"/>
</dbReference>
<evidence type="ECO:0000256" key="8">
    <source>
        <dbReference type="SAM" id="MobiDB-lite"/>
    </source>
</evidence>
<evidence type="ECO:0000313" key="12">
    <source>
        <dbReference type="Proteomes" id="UP001337655"/>
    </source>
</evidence>
<keyword evidence="3" id="KW-0336">GPI-anchor</keyword>
<accession>A0AAV9PRR6</accession>
<sequence length="197" mass="19753">MLLPTLLTTLALSTLTAAHFVLLYPPSSGFDEDTEPTSPCGGFTPSSFASAPSLQVDRFQTLIQNVHPMGEWSFRGTVATEAPWNFTEIVPVVKTTGVVDNSPDGILYQCAAVQWVAGSNNTVGSACTNSSSNFEASWTTLEGFKGEDGGSSSGTSASPSSATAGGASSSSTGAAPVATGVGGLLGAGLIAVAGLAL</sequence>
<feature type="compositionally biased region" description="Low complexity" evidence="8">
    <location>
        <begin position="153"/>
        <end position="172"/>
    </location>
</feature>
<evidence type="ECO:0000256" key="6">
    <source>
        <dbReference type="ARBA" id="ARBA00023180"/>
    </source>
</evidence>
<evidence type="ECO:0000313" key="11">
    <source>
        <dbReference type="EMBL" id="KAK5175435.1"/>
    </source>
</evidence>
<feature type="signal peptide" evidence="9">
    <location>
        <begin position="1"/>
        <end position="18"/>
    </location>
</feature>
<dbReference type="InterPro" id="IPR046530">
    <property type="entry name" value="BIM1-like_dom"/>
</dbReference>
<dbReference type="GO" id="GO:0005886">
    <property type="term" value="C:plasma membrane"/>
    <property type="evidence" value="ECO:0007669"/>
    <property type="project" value="UniProtKB-SubCell"/>
</dbReference>
<evidence type="ECO:0000256" key="7">
    <source>
        <dbReference type="ARBA" id="ARBA00023288"/>
    </source>
</evidence>
<dbReference type="PANTHER" id="PTHR34992">
    <property type="entry name" value="HYPHAL ANASTAMOSIS-7 PROTEIN"/>
    <property type="match status" value="1"/>
</dbReference>
<evidence type="ECO:0000256" key="5">
    <source>
        <dbReference type="ARBA" id="ARBA00023136"/>
    </source>
</evidence>
<keyword evidence="2" id="KW-1003">Cell membrane</keyword>
<keyword evidence="7" id="KW-0449">Lipoprotein</keyword>
<evidence type="ECO:0000256" key="9">
    <source>
        <dbReference type="SAM" id="SignalP"/>
    </source>
</evidence>
<gene>
    <name evidence="11" type="ORF">LTR77_000574</name>
</gene>
<protein>
    <recommendedName>
        <fullName evidence="10">Copper acquisition factor BIM1-like domain-containing protein</fullName>
    </recommendedName>
</protein>
<evidence type="ECO:0000256" key="4">
    <source>
        <dbReference type="ARBA" id="ARBA00022729"/>
    </source>
</evidence>